<gene>
    <name evidence="5" type="ORF">FSB_LOCUS21983</name>
</gene>
<dbReference type="PANTHER" id="PTHR46710">
    <property type="entry name" value="ARM REPEAT PROTEIN INTERACTING WITH ABF2"/>
    <property type="match status" value="1"/>
</dbReference>
<evidence type="ECO:0000313" key="5">
    <source>
        <dbReference type="EMBL" id="SPC94101.1"/>
    </source>
</evidence>
<feature type="compositionally biased region" description="Low complexity" evidence="3">
    <location>
        <begin position="647"/>
        <end position="662"/>
    </location>
</feature>
<dbReference type="CDD" id="cd22541">
    <property type="entry name" value="SP5_N"/>
    <property type="match status" value="1"/>
</dbReference>
<dbReference type="EMBL" id="OIVN01001448">
    <property type="protein sequence ID" value="SPC94101.1"/>
    <property type="molecule type" value="Genomic_DNA"/>
</dbReference>
<feature type="compositionally biased region" description="Pro residues" evidence="3">
    <location>
        <begin position="601"/>
        <end position="610"/>
    </location>
</feature>
<dbReference type="SMART" id="SM00185">
    <property type="entry name" value="ARM"/>
    <property type="match status" value="6"/>
</dbReference>
<evidence type="ECO:0000256" key="1">
    <source>
        <dbReference type="ARBA" id="ARBA00022737"/>
    </source>
</evidence>
<keyword evidence="1" id="KW-0677">Repeat</keyword>
<dbReference type="PANTHER" id="PTHR46710:SF1">
    <property type="entry name" value="ARM REPEAT PROTEIN INTERACTING WITH ABF2"/>
    <property type="match status" value="1"/>
</dbReference>
<feature type="region of interest" description="Disordered" evidence="3">
    <location>
        <begin position="732"/>
        <end position="807"/>
    </location>
</feature>
<feature type="compositionally biased region" description="Pro residues" evidence="3">
    <location>
        <begin position="742"/>
        <end position="751"/>
    </location>
</feature>
<dbReference type="Pfam" id="PF00514">
    <property type="entry name" value="Arm"/>
    <property type="match status" value="3"/>
</dbReference>
<feature type="compositionally biased region" description="Polar residues" evidence="3">
    <location>
        <begin position="755"/>
        <end position="765"/>
    </location>
</feature>
<feature type="repeat" description="ARM" evidence="2">
    <location>
        <begin position="1162"/>
        <end position="1204"/>
    </location>
</feature>
<feature type="domain" description="Aminotransferase-like plant mobile" evidence="4">
    <location>
        <begin position="68"/>
        <end position="433"/>
    </location>
</feature>
<feature type="repeat" description="ARM" evidence="2">
    <location>
        <begin position="986"/>
        <end position="1036"/>
    </location>
</feature>
<evidence type="ECO:0000259" key="4">
    <source>
        <dbReference type="Pfam" id="PF10536"/>
    </source>
</evidence>
<evidence type="ECO:0000256" key="2">
    <source>
        <dbReference type="PROSITE-ProRule" id="PRU00259"/>
    </source>
</evidence>
<dbReference type="Gene3D" id="1.25.10.10">
    <property type="entry name" value="Leucine-rich Repeat Variant"/>
    <property type="match status" value="2"/>
</dbReference>
<sequence length="1415" mass="156283">MDDLGIIPGPIDASVLTLQAKHRSTDIWNNDMGGDIQKLILHCRRREAVLSRSNRPHPRIVSYLQRAGFYGLYCLRFIQLDWALISAFVERWRPETHTFHLPLGEMTITLQDMEVMLGLPVDGRPVIRSTILKWPELCGELLGVIPPPEKLVGCRLNMTWLSETFGVLPDNADEVTVQRYARAYILEMLGGSVFADTSGDLVHLLWLMFLDDFDTAGEYSWGSAALAWLYRQLCNAAKARTKDIGGALILVQLWAWSRFPRMTPEIVSIQPIDYGVDAAGQPLPQGPYGIRWCNAKCQKNVSTHVLRHYRSALGMQHPDEIVWQPYINANLPDYCLRGREIWRTMVPLICVHIVEMHCPDRVLRQFGMQQSIPRPINTYVTLHAVTLRKKETDWTKKWESHVDTWNNRLEHVITSDIVSDPMSYNDEYMVWYRRITRRYISKQSASFDALSPPTQLPPPLPSPAHPPTQLFPAVHPHSPPTQVPPIPPIQLPPIPLIQIPSIPHSLPTQLHLIPHSPPIQLPSIPHSPPTQLPLHPTHPVTSHPAQSIHSVTPYSTHLVTPHPTRSTHPVTPHPIQSTHPVTLHPIHPVTPHPAQSTHPVTPHPTHPVTPHPVQSTYPDTTHPAQSIHPDTTHPAQSIHPVTTHPAQSTPVTTHPTQPTHSVSPHIIDPTHLVTPVTTHFTPPPITPYIEETPTGSTQTYSPPPSLISTTVTPDPIQSTHPVTLHPIHPVTPHPAQSTHPVTPHPTHPVTPHPVQSTYPDTTHPAQSIHPDTTHPAQSIHPVTTHPAQSTPVTTHPTHPTQPTHSVSPHIIDPTHLVTPVTTHFTPPPITPYIEETPTGSTQTYSPPPSLIPTTVPPAPAPLAEDGGRRRNPPRNVKARGCGTSSAYHQHYKNKLMWMSFHGSTFYSTVSGALSSPLPSVYYNDTTSTVALFILELLVNSFTDRKLYTWCFLTVGAIASLYLLKSIPWRSGIPIFPEHQQLIVDTGALSHLVGLLKRHKEASSSRAVNSVIRRAADAITNLAHENSTIKTRVRMEGGIPPLVELLEFTDTKVQRAAAGALRTLAFKNDENKNQIVECNALPTLILMLRSEDTAIHYEAVGVIGNLVHSSPNIKKEVLLAGALQPVIGLLSSCCSESQREAALLLGQFAATDSDCKVHIVQRGAVRPLIEMLQSPDVQLREMSAFALGRLAQDAHNQAGIAHNGGLVPLLKLLDSKNGSLQHNAAFALYGLADNEDNVSDFIRVGGIQKLQDGEFIVQATKDCVAKTLKRLEEKIHGRVLILHIPAGLELLLGLLSSTSLKQQLDGAVALFKLANKSMALSPVDAAPPSPTPQGSAIGENKFCKAYLVFINASVVTRLVVYSRNTSQRRIQCLKYLVLANMLMESEVNPIDVLLLRNSVAFYVSGFGCMRNGAYCY</sequence>
<reference evidence="5" key="1">
    <citation type="submission" date="2018-02" db="EMBL/GenBank/DDBJ databases">
        <authorList>
            <person name="Cohen D.B."/>
            <person name="Kent A.D."/>
        </authorList>
    </citation>
    <scope>NUCLEOTIDE SEQUENCE</scope>
</reference>
<organism evidence="5">
    <name type="scientific">Fagus sylvatica</name>
    <name type="common">Beechnut</name>
    <dbReference type="NCBI Taxonomy" id="28930"/>
    <lineage>
        <taxon>Eukaryota</taxon>
        <taxon>Viridiplantae</taxon>
        <taxon>Streptophyta</taxon>
        <taxon>Embryophyta</taxon>
        <taxon>Tracheophyta</taxon>
        <taxon>Spermatophyta</taxon>
        <taxon>Magnoliopsida</taxon>
        <taxon>eudicotyledons</taxon>
        <taxon>Gunneridae</taxon>
        <taxon>Pentapetalae</taxon>
        <taxon>rosids</taxon>
        <taxon>fabids</taxon>
        <taxon>Fagales</taxon>
        <taxon>Fagaceae</taxon>
        <taxon>Fagus</taxon>
    </lineage>
</organism>
<dbReference type="PROSITE" id="PS50176">
    <property type="entry name" value="ARM_REPEAT"/>
    <property type="match status" value="5"/>
</dbReference>
<feature type="repeat" description="ARM" evidence="2">
    <location>
        <begin position="1036"/>
        <end position="1071"/>
    </location>
</feature>
<dbReference type="SUPFAM" id="SSF48371">
    <property type="entry name" value="ARM repeat"/>
    <property type="match status" value="1"/>
</dbReference>
<evidence type="ECO:0000256" key="3">
    <source>
        <dbReference type="SAM" id="MobiDB-lite"/>
    </source>
</evidence>
<accession>A0A2N9G4I8</accession>
<proteinExistence type="predicted"/>
<dbReference type="InterPro" id="IPR016024">
    <property type="entry name" value="ARM-type_fold"/>
</dbReference>
<feature type="region of interest" description="Disordered" evidence="3">
    <location>
        <begin position="858"/>
        <end position="881"/>
    </location>
</feature>
<feature type="compositionally biased region" description="Low complexity" evidence="3">
    <location>
        <begin position="788"/>
        <end position="807"/>
    </location>
</feature>
<feature type="compositionally biased region" description="Polar residues" evidence="3">
    <location>
        <begin position="614"/>
        <end position="624"/>
    </location>
</feature>
<dbReference type="InterPro" id="IPR000225">
    <property type="entry name" value="Armadillo"/>
</dbReference>
<protein>
    <recommendedName>
        <fullName evidence="4">Aminotransferase-like plant mobile domain-containing protein</fullName>
    </recommendedName>
</protein>
<feature type="repeat" description="ARM" evidence="2">
    <location>
        <begin position="1203"/>
        <end position="1245"/>
    </location>
</feature>
<name>A0A2N9G4I8_FAGSY</name>
<dbReference type="Pfam" id="PF10536">
    <property type="entry name" value="PMD"/>
    <property type="match status" value="1"/>
</dbReference>
<dbReference type="PRINTS" id="PR01217">
    <property type="entry name" value="PRICHEXTENSN"/>
</dbReference>
<dbReference type="InterPro" id="IPR011989">
    <property type="entry name" value="ARM-like"/>
</dbReference>
<dbReference type="InterPro" id="IPR019557">
    <property type="entry name" value="AminoTfrase-like_pln_mobile"/>
</dbReference>
<feature type="repeat" description="ARM" evidence="2">
    <location>
        <begin position="1078"/>
        <end position="1120"/>
    </location>
</feature>
<feature type="region of interest" description="Disordered" evidence="3">
    <location>
        <begin position="587"/>
        <end position="662"/>
    </location>
</feature>
<dbReference type="InterPro" id="IPR044282">
    <property type="entry name" value="ABAP1/ARIA"/>
</dbReference>